<dbReference type="EMBL" id="JAHXZJ010000001">
    <property type="protein sequence ID" value="KAH0568616.1"/>
    <property type="molecule type" value="Genomic_DNA"/>
</dbReference>
<organism evidence="2 3">
    <name type="scientific">Cotesia glomerata</name>
    <name type="common">Lepidopteran parasitic wasp</name>
    <name type="synonym">Apanteles glomeratus</name>
    <dbReference type="NCBI Taxonomy" id="32391"/>
    <lineage>
        <taxon>Eukaryota</taxon>
        <taxon>Metazoa</taxon>
        <taxon>Ecdysozoa</taxon>
        <taxon>Arthropoda</taxon>
        <taxon>Hexapoda</taxon>
        <taxon>Insecta</taxon>
        <taxon>Pterygota</taxon>
        <taxon>Neoptera</taxon>
        <taxon>Endopterygota</taxon>
        <taxon>Hymenoptera</taxon>
        <taxon>Apocrita</taxon>
        <taxon>Ichneumonoidea</taxon>
        <taxon>Braconidae</taxon>
        <taxon>Microgastrinae</taxon>
        <taxon>Cotesia</taxon>
    </lineage>
</organism>
<gene>
    <name evidence="2" type="ORF">KQX54_021302</name>
</gene>
<dbReference type="AlphaFoldDB" id="A0AAV7J8J6"/>
<feature type="compositionally biased region" description="Polar residues" evidence="1">
    <location>
        <begin position="166"/>
        <end position="181"/>
    </location>
</feature>
<feature type="region of interest" description="Disordered" evidence="1">
    <location>
        <begin position="139"/>
        <end position="187"/>
    </location>
</feature>
<evidence type="ECO:0000313" key="2">
    <source>
        <dbReference type="EMBL" id="KAH0568616.1"/>
    </source>
</evidence>
<proteinExistence type="predicted"/>
<comment type="caution">
    <text evidence="2">The sequence shown here is derived from an EMBL/GenBank/DDBJ whole genome shotgun (WGS) entry which is preliminary data.</text>
</comment>
<accession>A0AAV7J8J6</accession>
<sequence>MGSCFGRCFSNVTDPFTFRYFRHTGSHTHEEEQVELDPCMSQEYDRSSSKKILSLFSLKQLKKRHGGVPVSLELVEDTWKKKSNKYQRLESRNNASTGSDLNSLQTLDARVLLKHPGCISSTPASSLDLEWEHEVMPLPLDDLDRPKSTNNSPSKSSSNVSQPSSLTASPWSKVSTPNSLEWDSVGDNEACVDIETEQLLTEIERLTNKTLKETGEWSGAR</sequence>
<evidence type="ECO:0000256" key="1">
    <source>
        <dbReference type="SAM" id="MobiDB-lite"/>
    </source>
</evidence>
<protein>
    <submittedName>
        <fullName evidence="2">Uncharacterized protein</fullName>
    </submittedName>
</protein>
<reference evidence="2 3" key="1">
    <citation type="journal article" date="2021" name="J. Hered.">
        <title>A chromosome-level genome assembly of the parasitoid wasp, Cotesia glomerata (Hymenoptera: Braconidae).</title>
        <authorList>
            <person name="Pinto B.J."/>
            <person name="Weis J.J."/>
            <person name="Gamble T."/>
            <person name="Ode P.J."/>
            <person name="Paul R."/>
            <person name="Zaspel J.M."/>
        </authorList>
    </citation>
    <scope>NUCLEOTIDE SEQUENCE [LARGE SCALE GENOMIC DNA]</scope>
    <source>
        <strain evidence="2">CgM1</strain>
    </source>
</reference>
<dbReference type="Proteomes" id="UP000826195">
    <property type="component" value="Unassembled WGS sequence"/>
</dbReference>
<keyword evidence="3" id="KW-1185">Reference proteome</keyword>
<evidence type="ECO:0000313" key="3">
    <source>
        <dbReference type="Proteomes" id="UP000826195"/>
    </source>
</evidence>
<name>A0AAV7J8J6_COTGL</name>
<feature type="compositionally biased region" description="Low complexity" evidence="1">
    <location>
        <begin position="148"/>
        <end position="165"/>
    </location>
</feature>